<dbReference type="OrthoDB" id="6378051at2759"/>
<evidence type="ECO:0000313" key="2">
    <source>
        <dbReference type="Proteomes" id="UP000076858"/>
    </source>
</evidence>
<protein>
    <submittedName>
        <fullName evidence="1">Uncharacterized protein</fullName>
    </submittedName>
</protein>
<feature type="non-terminal residue" evidence="1">
    <location>
        <position position="1"/>
    </location>
</feature>
<dbReference type="EMBL" id="LRGB01014001">
    <property type="protein sequence ID" value="KZR99316.1"/>
    <property type="molecule type" value="Genomic_DNA"/>
</dbReference>
<proteinExistence type="predicted"/>
<dbReference type="AlphaFoldDB" id="A0A164GSU5"/>
<dbReference type="Proteomes" id="UP000076858">
    <property type="component" value="Unassembled WGS sequence"/>
</dbReference>
<feature type="non-terminal residue" evidence="1">
    <location>
        <position position="115"/>
    </location>
</feature>
<sequence length="115" mass="12418">LATGHTILADIELFQEQPRSRQQQLGPAPWIGLPITVGYFPISKTAALNNSAEARALFNCLNHSQLCASTTAYTDGSLNEATRKTTCALYFPTLGIEETYTLSKGSSIFTAEAYG</sequence>
<gene>
    <name evidence="1" type="ORF">APZ42_004862</name>
</gene>
<comment type="caution">
    <text evidence="1">The sequence shown here is derived from an EMBL/GenBank/DDBJ whole genome shotgun (WGS) entry which is preliminary data.</text>
</comment>
<name>A0A164GSU5_9CRUS</name>
<reference evidence="1 2" key="1">
    <citation type="submission" date="2016-03" db="EMBL/GenBank/DDBJ databases">
        <title>EvidentialGene: Evidence-directed Construction of Genes on Genomes.</title>
        <authorList>
            <person name="Gilbert D.G."/>
            <person name="Choi J.-H."/>
            <person name="Mockaitis K."/>
            <person name="Colbourne J."/>
            <person name="Pfrender M."/>
        </authorList>
    </citation>
    <scope>NUCLEOTIDE SEQUENCE [LARGE SCALE GENOMIC DNA]</scope>
    <source>
        <strain evidence="1 2">Xinb3</strain>
        <tissue evidence="1">Complete organism</tissue>
    </source>
</reference>
<evidence type="ECO:0000313" key="1">
    <source>
        <dbReference type="EMBL" id="KZR99316.1"/>
    </source>
</evidence>
<keyword evidence="2" id="KW-1185">Reference proteome</keyword>
<organism evidence="1 2">
    <name type="scientific">Daphnia magna</name>
    <dbReference type="NCBI Taxonomy" id="35525"/>
    <lineage>
        <taxon>Eukaryota</taxon>
        <taxon>Metazoa</taxon>
        <taxon>Ecdysozoa</taxon>
        <taxon>Arthropoda</taxon>
        <taxon>Crustacea</taxon>
        <taxon>Branchiopoda</taxon>
        <taxon>Diplostraca</taxon>
        <taxon>Cladocera</taxon>
        <taxon>Anomopoda</taxon>
        <taxon>Daphniidae</taxon>
        <taxon>Daphnia</taxon>
    </lineage>
</organism>
<accession>A0A164GSU5</accession>